<evidence type="ECO:0000256" key="8">
    <source>
        <dbReference type="RuleBase" id="RU000405"/>
    </source>
</evidence>
<feature type="region of interest" description="Disordered" evidence="10">
    <location>
        <begin position="761"/>
        <end position="784"/>
    </location>
</feature>
<accession>A0A8J2KNR6</accession>
<reference evidence="12" key="1">
    <citation type="submission" date="2021-06" db="EMBL/GenBank/DDBJ databases">
        <authorList>
            <person name="Hodson N. C."/>
            <person name="Mongue J. A."/>
            <person name="Jaron S. K."/>
        </authorList>
    </citation>
    <scope>NUCLEOTIDE SEQUENCE</scope>
</reference>
<feature type="compositionally biased region" description="Polar residues" evidence="10">
    <location>
        <begin position="761"/>
        <end position="775"/>
    </location>
</feature>
<dbReference type="GO" id="GO:0008074">
    <property type="term" value="C:guanylate cyclase complex, soluble"/>
    <property type="evidence" value="ECO:0007669"/>
    <property type="project" value="TreeGrafter"/>
</dbReference>
<dbReference type="EMBL" id="CAJVCH010420723">
    <property type="protein sequence ID" value="CAG7818430.1"/>
    <property type="molecule type" value="Genomic_DNA"/>
</dbReference>
<feature type="domain" description="Guanylate cyclase" evidence="11">
    <location>
        <begin position="418"/>
        <end position="547"/>
    </location>
</feature>
<dbReference type="Proteomes" id="UP000708208">
    <property type="component" value="Unassembled WGS sequence"/>
</dbReference>
<evidence type="ECO:0000259" key="11">
    <source>
        <dbReference type="PROSITE" id="PS50125"/>
    </source>
</evidence>
<comment type="subcellular location">
    <subcellularLocation>
        <location evidence="1">Cytoplasm</location>
    </subcellularLocation>
</comment>
<evidence type="ECO:0000256" key="4">
    <source>
        <dbReference type="ARBA" id="ARBA00022741"/>
    </source>
</evidence>
<keyword evidence="6 8" id="KW-0456">Lyase</keyword>
<feature type="region of interest" description="Disordered" evidence="10">
    <location>
        <begin position="654"/>
        <end position="688"/>
    </location>
</feature>
<keyword evidence="13" id="KW-1185">Reference proteome</keyword>
<dbReference type="FunFam" id="3.30.70.1230:FF:000007">
    <property type="entry name" value="Guanylate cyclase soluble subunit alpha-3"/>
    <property type="match status" value="1"/>
</dbReference>
<dbReference type="Pfam" id="PF00211">
    <property type="entry name" value="Guanylate_cyc"/>
    <property type="match status" value="1"/>
</dbReference>
<keyword evidence="7" id="KW-0141">cGMP biosynthesis</keyword>
<sequence length="812" mass="90842">MYGLLLENLAAFVKIQWGESKWDSVRRHAGVDAPSFSAHHVYAETLIPRLARSAVQVLDVSEREFFEAMGVYFVEFVGQYGYDQVMSVLGRHMRDFLNGLDNLHEYLKFSYPRMRAPSFFCENETSDGLLLHYRSKRRGFVYYTMGQIKQVAKHFYNTVCEIDLKSEELDGDTMHVIFQLRFDNRAYCEAAGLITLIREEQQLPVKASMIFELFPFCLAFCPNMVIRYTGHSLLAILKDLCGQCITQAFDLIRPLISFTFTSILERRNNVFELVTTAPLRDEESIDGILDDDDGSRNLRLKGQMLYMEQWNMMLYLATPLTPDLDALTTAGLYINDLSLHDCSRDLVLAGTQQSVELKLALDQEQQKSRKLEESMKKLDEEMKRTDELLYQMIPKQVADRIRRGENPVDTCEVFETVSVLFSDVVTFTEICSRISPMQVVSMLNHMYSLFDQLTERNGVYKVETIGDAYMVVSGAPVKDMNHSERICDMALDMIDASVGIKDPSGTLEHLKLRVGVHSGTVVAGVVGLKMPRYCLFGDTVNTASRMETTSEAGRIQISEVTKNLLPNTYETEFRGAVPMKGKGEMSTFWLLGRNSRIPLSELQCNSFSWAAPIINLASDRVAYTPVVDVVTARRNSITSSSSILFSKASDNISTDTSMESFSRNERGGSRGRQMRGMSHQDSVRSESGHIPILTHQPTLEDMNLDAAKQSCSSIISRKGSNKNLTSGDSKSSLSSSSPKVTFNEPLSKDLASRTMSVPNFVSGSTSDILSGTKPLSTSSSSEPVVFKLSTESLNVEKVGEERGAGVNSDQSS</sequence>
<dbReference type="PROSITE" id="PS50125">
    <property type="entry name" value="GUANYLATE_CYCLASE_2"/>
    <property type="match status" value="1"/>
</dbReference>
<keyword evidence="3" id="KW-0963">Cytoplasm</keyword>
<evidence type="ECO:0000256" key="7">
    <source>
        <dbReference type="ARBA" id="ARBA00023293"/>
    </source>
</evidence>
<dbReference type="GO" id="GO:0070482">
    <property type="term" value="P:response to oxygen levels"/>
    <property type="evidence" value="ECO:0007669"/>
    <property type="project" value="TreeGrafter"/>
</dbReference>
<evidence type="ECO:0000313" key="12">
    <source>
        <dbReference type="EMBL" id="CAG7818430.1"/>
    </source>
</evidence>
<dbReference type="GO" id="GO:0004383">
    <property type="term" value="F:guanylate cyclase activity"/>
    <property type="evidence" value="ECO:0007669"/>
    <property type="project" value="UniProtKB-EC"/>
</dbReference>
<evidence type="ECO:0000313" key="13">
    <source>
        <dbReference type="Proteomes" id="UP000708208"/>
    </source>
</evidence>
<feature type="coiled-coil region" evidence="9">
    <location>
        <begin position="354"/>
        <end position="388"/>
    </location>
</feature>
<evidence type="ECO:0000256" key="1">
    <source>
        <dbReference type="ARBA" id="ARBA00004496"/>
    </source>
</evidence>
<dbReference type="PROSITE" id="PS00452">
    <property type="entry name" value="GUANYLATE_CYCLASE_1"/>
    <property type="match status" value="1"/>
</dbReference>
<dbReference type="InterPro" id="IPR018297">
    <property type="entry name" value="A/G_cyclase_CS"/>
</dbReference>
<dbReference type="PANTHER" id="PTHR45655:SF10">
    <property type="entry name" value="SOLUBLE GUANYLATE CYCLASE 88E"/>
    <property type="match status" value="1"/>
</dbReference>
<keyword evidence="9" id="KW-0175">Coiled coil</keyword>
<evidence type="ECO:0000256" key="2">
    <source>
        <dbReference type="ARBA" id="ARBA00012202"/>
    </source>
</evidence>
<feature type="region of interest" description="Disordered" evidence="10">
    <location>
        <begin position="717"/>
        <end position="747"/>
    </location>
</feature>
<dbReference type="AlphaFoldDB" id="A0A8J2KNR6"/>
<keyword evidence="5" id="KW-0342">GTP-binding</keyword>
<dbReference type="InterPro" id="IPR011644">
    <property type="entry name" value="Heme_NO-bd"/>
</dbReference>
<evidence type="ECO:0000256" key="3">
    <source>
        <dbReference type="ARBA" id="ARBA00022490"/>
    </source>
</evidence>
<evidence type="ECO:0000256" key="6">
    <source>
        <dbReference type="ARBA" id="ARBA00023239"/>
    </source>
</evidence>
<name>A0A8J2KNR6_9HEXA</name>
<evidence type="ECO:0000256" key="5">
    <source>
        <dbReference type="ARBA" id="ARBA00023134"/>
    </source>
</evidence>
<keyword evidence="4" id="KW-0547">Nucleotide-binding</keyword>
<dbReference type="PANTHER" id="PTHR45655">
    <property type="entry name" value="GUANYLATE CYCLASE SOLUBLE SUBUNIT BETA-2"/>
    <property type="match status" value="1"/>
</dbReference>
<dbReference type="CDD" id="cd07302">
    <property type="entry name" value="CHD"/>
    <property type="match status" value="1"/>
</dbReference>
<dbReference type="InterPro" id="IPR011645">
    <property type="entry name" value="HNOB_dom_associated"/>
</dbReference>
<dbReference type="SMART" id="SM00044">
    <property type="entry name" value="CYCc"/>
    <property type="match status" value="1"/>
</dbReference>
<dbReference type="GO" id="GO:0020037">
    <property type="term" value="F:heme binding"/>
    <property type="evidence" value="ECO:0007669"/>
    <property type="project" value="InterPro"/>
</dbReference>
<organism evidence="12 13">
    <name type="scientific">Allacma fusca</name>
    <dbReference type="NCBI Taxonomy" id="39272"/>
    <lineage>
        <taxon>Eukaryota</taxon>
        <taxon>Metazoa</taxon>
        <taxon>Ecdysozoa</taxon>
        <taxon>Arthropoda</taxon>
        <taxon>Hexapoda</taxon>
        <taxon>Collembola</taxon>
        <taxon>Symphypleona</taxon>
        <taxon>Sminthuridae</taxon>
        <taxon>Allacma</taxon>
    </lineage>
</organism>
<dbReference type="GO" id="GO:0070026">
    <property type="term" value="F:nitric oxide binding"/>
    <property type="evidence" value="ECO:0007669"/>
    <property type="project" value="TreeGrafter"/>
</dbReference>
<evidence type="ECO:0000256" key="10">
    <source>
        <dbReference type="SAM" id="MobiDB-lite"/>
    </source>
</evidence>
<protein>
    <recommendedName>
        <fullName evidence="2">guanylate cyclase</fullName>
        <ecNumber evidence="2">4.6.1.2</ecNumber>
    </recommendedName>
</protein>
<comment type="similarity">
    <text evidence="8">Belongs to the adenylyl cyclase class-4/guanylyl cyclase family.</text>
</comment>
<dbReference type="Pfam" id="PF07700">
    <property type="entry name" value="HNOB"/>
    <property type="match status" value="1"/>
</dbReference>
<evidence type="ECO:0000256" key="9">
    <source>
        <dbReference type="SAM" id="Coils"/>
    </source>
</evidence>
<dbReference type="InterPro" id="IPR001054">
    <property type="entry name" value="A/G_cyclase"/>
</dbReference>
<dbReference type="GO" id="GO:0038060">
    <property type="term" value="P:nitric oxide-cGMP-mediated signaling"/>
    <property type="evidence" value="ECO:0007669"/>
    <property type="project" value="TreeGrafter"/>
</dbReference>
<dbReference type="OrthoDB" id="6127067at2759"/>
<dbReference type="Pfam" id="PF07701">
    <property type="entry name" value="HNOBA"/>
    <property type="match status" value="1"/>
</dbReference>
<comment type="caution">
    <text evidence="12">The sequence shown here is derived from an EMBL/GenBank/DDBJ whole genome shotgun (WGS) entry which is preliminary data.</text>
</comment>
<proteinExistence type="inferred from homology"/>
<dbReference type="GO" id="GO:0019826">
    <property type="term" value="F:oxygen sensor activity"/>
    <property type="evidence" value="ECO:0007669"/>
    <property type="project" value="TreeGrafter"/>
</dbReference>
<dbReference type="EC" id="4.6.1.2" evidence="2"/>
<feature type="compositionally biased region" description="Low complexity" evidence="10">
    <location>
        <begin position="726"/>
        <end position="737"/>
    </location>
</feature>
<dbReference type="GO" id="GO:0005525">
    <property type="term" value="F:GTP binding"/>
    <property type="evidence" value="ECO:0007669"/>
    <property type="project" value="UniProtKB-KW"/>
</dbReference>
<gene>
    <name evidence="12" type="ORF">AFUS01_LOCUS28936</name>
</gene>